<evidence type="ECO:0000256" key="4">
    <source>
        <dbReference type="SAM" id="MobiDB-lite"/>
    </source>
</evidence>
<keyword evidence="5" id="KW-0812">Transmembrane</keyword>
<evidence type="ECO:0000256" key="5">
    <source>
        <dbReference type="SAM" id="Phobius"/>
    </source>
</evidence>
<keyword evidence="3" id="KW-0904">Protein phosphatase</keyword>
<dbReference type="SMART" id="SM00404">
    <property type="entry name" value="PTPc_motif"/>
    <property type="match status" value="1"/>
</dbReference>
<keyword evidence="5" id="KW-0472">Membrane</keyword>
<dbReference type="Proteomes" id="UP001283361">
    <property type="component" value="Unassembled WGS sequence"/>
</dbReference>
<dbReference type="AlphaFoldDB" id="A0AAE0ZQ60"/>
<dbReference type="PANTHER" id="PTHR45961:SF6">
    <property type="entry name" value="IP21249P"/>
    <property type="match status" value="1"/>
</dbReference>
<reference evidence="8" key="1">
    <citation type="journal article" date="2023" name="G3 (Bethesda)">
        <title>A reference genome for the long-term kleptoplast-retaining sea slug Elysia crispata morphotype clarki.</title>
        <authorList>
            <person name="Eastman K.E."/>
            <person name="Pendleton A.L."/>
            <person name="Shaikh M.A."/>
            <person name="Suttiyut T."/>
            <person name="Ogas R."/>
            <person name="Tomko P."/>
            <person name="Gavelis G."/>
            <person name="Widhalm J.R."/>
            <person name="Wisecaver J.H."/>
        </authorList>
    </citation>
    <scope>NUCLEOTIDE SEQUENCE</scope>
    <source>
        <strain evidence="8">ECLA1</strain>
    </source>
</reference>
<dbReference type="InterPro" id="IPR029021">
    <property type="entry name" value="Prot-tyrosine_phosphatase-like"/>
</dbReference>
<protein>
    <recommendedName>
        <fullName evidence="10">Protein-tyrosine-phosphatase</fullName>
    </recommendedName>
</protein>
<dbReference type="Pfam" id="PF00782">
    <property type="entry name" value="DSPc"/>
    <property type="match status" value="1"/>
</dbReference>
<dbReference type="InterPro" id="IPR000340">
    <property type="entry name" value="Dual-sp_phosphatase_cat-dom"/>
</dbReference>
<evidence type="ECO:0000313" key="8">
    <source>
        <dbReference type="EMBL" id="KAK3773347.1"/>
    </source>
</evidence>
<gene>
    <name evidence="8" type="ORF">RRG08_023227</name>
</gene>
<keyword evidence="9" id="KW-1185">Reference proteome</keyword>
<dbReference type="InterPro" id="IPR000387">
    <property type="entry name" value="Tyr_Pase_dom"/>
</dbReference>
<evidence type="ECO:0000256" key="3">
    <source>
        <dbReference type="ARBA" id="ARBA00022912"/>
    </source>
</evidence>
<name>A0AAE0ZQ60_9GAST</name>
<evidence type="ECO:0000256" key="1">
    <source>
        <dbReference type="ARBA" id="ARBA00008601"/>
    </source>
</evidence>
<comment type="similarity">
    <text evidence="1">Belongs to the protein-tyrosine phosphatase family. Non-receptor class dual specificity subfamily.</text>
</comment>
<evidence type="ECO:0000259" key="7">
    <source>
        <dbReference type="PROSITE" id="PS50056"/>
    </source>
</evidence>
<dbReference type="PROSITE" id="PS00383">
    <property type="entry name" value="TYR_PHOSPHATASE_1"/>
    <property type="match status" value="1"/>
</dbReference>
<feature type="region of interest" description="Disordered" evidence="4">
    <location>
        <begin position="1"/>
        <end position="24"/>
    </location>
</feature>
<dbReference type="InterPro" id="IPR003595">
    <property type="entry name" value="Tyr_Pase_cat"/>
</dbReference>
<evidence type="ECO:0000259" key="6">
    <source>
        <dbReference type="PROSITE" id="PS50054"/>
    </source>
</evidence>
<proteinExistence type="inferred from homology"/>
<dbReference type="PROSITE" id="PS50056">
    <property type="entry name" value="TYR_PHOSPHATASE_2"/>
    <property type="match status" value="1"/>
</dbReference>
<feature type="domain" description="Tyrosine specific protein phosphatases" evidence="7">
    <location>
        <begin position="120"/>
        <end position="174"/>
    </location>
</feature>
<dbReference type="InterPro" id="IPR016130">
    <property type="entry name" value="Tyr_Pase_AS"/>
</dbReference>
<feature type="transmembrane region" description="Helical" evidence="5">
    <location>
        <begin position="232"/>
        <end position="254"/>
    </location>
</feature>
<evidence type="ECO:0000256" key="2">
    <source>
        <dbReference type="ARBA" id="ARBA00022801"/>
    </source>
</evidence>
<evidence type="ECO:0000313" key="9">
    <source>
        <dbReference type="Proteomes" id="UP001283361"/>
    </source>
</evidence>
<dbReference type="CDD" id="cd14498">
    <property type="entry name" value="DSP"/>
    <property type="match status" value="1"/>
</dbReference>
<evidence type="ECO:0008006" key="10">
    <source>
        <dbReference type="Google" id="ProtNLM"/>
    </source>
</evidence>
<dbReference type="PROSITE" id="PS50054">
    <property type="entry name" value="TYR_PHOSPHATASE_DUAL"/>
    <property type="match status" value="1"/>
</dbReference>
<dbReference type="GO" id="GO:0004721">
    <property type="term" value="F:phosphoprotein phosphatase activity"/>
    <property type="evidence" value="ECO:0007669"/>
    <property type="project" value="UniProtKB-KW"/>
</dbReference>
<accession>A0AAE0ZQ60</accession>
<keyword evidence="2" id="KW-0378">Hydrolase</keyword>
<dbReference type="PANTHER" id="PTHR45961">
    <property type="entry name" value="IP21249P"/>
    <property type="match status" value="1"/>
</dbReference>
<dbReference type="Gene3D" id="3.90.190.10">
    <property type="entry name" value="Protein tyrosine phosphatase superfamily"/>
    <property type="match status" value="1"/>
</dbReference>
<dbReference type="InterPro" id="IPR052103">
    <property type="entry name" value="Dual_spec_Phospatases"/>
</dbReference>
<dbReference type="EMBL" id="JAWDGP010003545">
    <property type="protein sequence ID" value="KAK3773347.1"/>
    <property type="molecule type" value="Genomic_DNA"/>
</dbReference>
<dbReference type="GO" id="GO:0005737">
    <property type="term" value="C:cytoplasm"/>
    <property type="evidence" value="ECO:0007669"/>
    <property type="project" value="TreeGrafter"/>
</dbReference>
<comment type="caution">
    <text evidence="8">The sequence shown here is derived from an EMBL/GenBank/DDBJ whole genome shotgun (WGS) entry which is preliminary data.</text>
</comment>
<dbReference type="SUPFAM" id="SSF52799">
    <property type="entry name" value="(Phosphotyrosine protein) phosphatases II"/>
    <property type="match status" value="1"/>
</dbReference>
<organism evidence="8 9">
    <name type="scientific">Elysia crispata</name>
    <name type="common">lettuce slug</name>
    <dbReference type="NCBI Taxonomy" id="231223"/>
    <lineage>
        <taxon>Eukaryota</taxon>
        <taxon>Metazoa</taxon>
        <taxon>Spiralia</taxon>
        <taxon>Lophotrochozoa</taxon>
        <taxon>Mollusca</taxon>
        <taxon>Gastropoda</taxon>
        <taxon>Heterobranchia</taxon>
        <taxon>Euthyneura</taxon>
        <taxon>Panpulmonata</taxon>
        <taxon>Sacoglossa</taxon>
        <taxon>Placobranchoidea</taxon>
        <taxon>Plakobranchidae</taxon>
        <taxon>Elysia</taxon>
    </lineage>
</organism>
<dbReference type="InterPro" id="IPR020422">
    <property type="entry name" value="TYR_PHOSPHATASE_DUAL_dom"/>
</dbReference>
<sequence>MSDNHGRLPDGFSQAQNTRPRGFMQNPLSQITEHVFLAGVTGVTRPDLLRSAQITHVLNVAGGECSHLTYDLGPDPASFGEKSALDGSEADLTAGDDSSMIVKSVSLRDSEEQSLLPYLDDLVDFVSAAVTSGGKVVVHCMAGVSRSASVVIAYLIRDHGMSLKEAHDHVIARRDVIRPNPGFWIALIEYELNIRGDNSVEILNYAAGSVPSLENYRKEMHVRLRLGWMDHLFYNFGVQVLMLIVQMLSSLWIFSDYSR</sequence>
<keyword evidence="5" id="KW-1133">Transmembrane helix</keyword>
<dbReference type="SMART" id="SM00195">
    <property type="entry name" value="DSPc"/>
    <property type="match status" value="1"/>
</dbReference>
<feature type="domain" description="Tyrosine-protein phosphatase" evidence="6">
    <location>
        <begin position="26"/>
        <end position="196"/>
    </location>
</feature>